<evidence type="ECO:0000256" key="1">
    <source>
        <dbReference type="ARBA" id="ARBA00009183"/>
    </source>
</evidence>
<dbReference type="InterPro" id="IPR036188">
    <property type="entry name" value="FAD/NAD-bd_sf"/>
</dbReference>
<gene>
    <name evidence="6" type="ORF">KUTeg_019226</name>
</gene>
<reference evidence="6 7" key="1">
    <citation type="submission" date="2022-12" db="EMBL/GenBank/DDBJ databases">
        <title>Chromosome-level genome of Tegillarca granosa.</title>
        <authorList>
            <person name="Kim J."/>
        </authorList>
    </citation>
    <scope>NUCLEOTIDE SEQUENCE [LARGE SCALE GENOMIC DNA]</scope>
    <source>
        <strain evidence="6">Teg-2019</strain>
        <tissue evidence="6">Adductor muscle</tissue>
    </source>
</reference>
<evidence type="ECO:0000313" key="7">
    <source>
        <dbReference type="Proteomes" id="UP001217089"/>
    </source>
</evidence>
<dbReference type="Gene3D" id="3.50.50.60">
    <property type="entry name" value="FAD/NAD(P)-binding domain"/>
    <property type="match status" value="3"/>
</dbReference>
<keyword evidence="5" id="KW-0560">Oxidoreductase</keyword>
<evidence type="ECO:0000256" key="3">
    <source>
        <dbReference type="ARBA" id="ARBA00022827"/>
    </source>
</evidence>
<dbReference type="PANTHER" id="PTHR23023">
    <property type="entry name" value="DIMETHYLANILINE MONOOXYGENASE"/>
    <property type="match status" value="1"/>
</dbReference>
<dbReference type="Pfam" id="PF00743">
    <property type="entry name" value="FMO-like"/>
    <property type="match status" value="3"/>
</dbReference>
<dbReference type="EMBL" id="JARBDR010000917">
    <property type="protein sequence ID" value="KAJ8302830.1"/>
    <property type="molecule type" value="Genomic_DNA"/>
</dbReference>
<dbReference type="SUPFAM" id="SSF51905">
    <property type="entry name" value="FAD/NAD(P)-binding domain"/>
    <property type="match status" value="2"/>
</dbReference>
<proteinExistence type="inferred from homology"/>
<dbReference type="InterPro" id="IPR000960">
    <property type="entry name" value="Flavin_mOase"/>
</dbReference>
<sequence>TVYWSNTLDASTTYFRFEGEGQDAGRTSYYVHFLMTEEDMSSQLCKVAVIGAGAAGLCALRHLTSRQKEFQTVCFEQNSSVGGTWIYTEQKNVDSHGLPIHSSMYKNLRTNLPKEVMAFPDYPFSTYLKSFIRHEEVLDYLEGYASHYDLLKYIKEILPFLKKLQVRYCYDDFGSEDLDNLFETSVQRLHPISGENKTTWELTYNEVKNKSLTSMENFDAVIVCNGHYTLPLIPKIQGIEDFKGDIVHSHSYRHPEDFSGKVVLCLGAAASGQDISIDVAACAKQVYLCHRNKALETVLPQNVSQTPGIKYLTANQAVLENNEVLNIDVLLLCTGYRYYFPFLTEACKLHIEDERVTPLYKHLIHAEYPTLSFIGIPKTICPFPLFDIQIRFVLSALSGKMKLPTKEEMENDIKLDFEKRLNLGFPHRKAHHMGSLQWAYNDDLAEMSGEKPMPRVVQKLYDEVHRYRVLNVVTYKSLNYKLLDSENFTAVET</sequence>
<feature type="non-terminal residue" evidence="6">
    <location>
        <position position="1"/>
    </location>
</feature>
<comment type="caution">
    <text evidence="6">The sequence shown here is derived from an EMBL/GenBank/DDBJ whole genome shotgun (WGS) entry which is preliminary data.</text>
</comment>
<dbReference type="PRINTS" id="PR00370">
    <property type="entry name" value="FMOXYGENASE"/>
</dbReference>
<evidence type="ECO:0000256" key="4">
    <source>
        <dbReference type="ARBA" id="ARBA00022857"/>
    </source>
</evidence>
<dbReference type="InterPro" id="IPR050346">
    <property type="entry name" value="FMO-like"/>
</dbReference>
<keyword evidence="3" id="KW-0274">FAD</keyword>
<dbReference type="InterPro" id="IPR020946">
    <property type="entry name" value="Flavin_mOase-like"/>
</dbReference>
<keyword evidence="4" id="KW-0521">NADP</keyword>
<organism evidence="6 7">
    <name type="scientific">Tegillarca granosa</name>
    <name type="common">Malaysian cockle</name>
    <name type="synonym">Anadara granosa</name>
    <dbReference type="NCBI Taxonomy" id="220873"/>
    <lineage>
        <taxon>Eukaryota</taxon>
        <taxon>Metazoa</taxon>
        <taxon>Spiralia</taxon>
        <taxon>Lophotrochozoa</taxon>
        <taxon>Mollusca</taxon>
        <taxon>Bivalvia</taxon>
        <taxon>Autobranchia</taxon>
        <taxon>Pteriomorphia</taxon>
        <taxon>Arcoida</taxon>
        <taxon>Arcoidea</taxon>
        <taxon>Arcidae</taxon>
        <taxon>Tegillarca</taxon>
    </lineage>
</organism>
<evidence type="ECO:0000313" key="6">
    <source>
        <dbReference type="EMBL" id="KAJ8302830.1"/>
    </source>
</evidence>
<keyword evidence="7" id="KW-1185">Reference proteome</keyword>
<evidence type="ECO:0008006" key="8">
    <source>
        <dbReference type="Google" id="ProtNLM"/>
    </source>
</evidence>
<name>A0ABQ9EH16_TEGGR</name>
<dbReference type="PIRSF" id="PIRSF000332">
    <property type="entry name" value="FMO"/>
    <property type="match status" value="1"/>
</dbReference>
<accession>A0ABQ9EH16</accession>
<keyword evidence="2" id="KW-0285">Flavoprotein</keyword>
<dbReference type="Proteomes" id="UP001217089">
    <property type="component" value="Unassembled WGS sequence"/>
</dbReference>
<evidence type="ECO:0000256" key="5">
    <source>
        <dbReference type="ARBA" id="ARBA00023002"/>
    </source>
</evidence>
<evidence type="ECO:0000256" key="2">
    <source>
        <dbReference type="ARBA" id="ARBA00022630"/>
    </source>
</evidence>
<comment type="similarity">
    <text evidence="1">Belongs to the FMO family.</text>
</comment>
<protein>
    <recommendedName>
        <fullName evidence="8">Flavin-containing monooxygenase</fullName>
    </recommendedName>
</protein>